<dbReference type="GO" id="GO:0006508">
    <property type="term" value="P:proteolysis"/>
    <property type="evidence" value="ECO:0007669"/>
    <property type="project" value="UniProtKB-KW"/>
</dbReference>
<evidence type="ECO:0000256" key="4">
    <source>
        <dbReference type="ARBA" id="ARBA00022692"/>
    </source>
</evidence>
<evidence type="ECO:0000256" key="2">
    <source>
        <dbReference type="ARBA" id="ARBA00022475"/>
    </source>
</evidence>
<keyword evidence="3" id="KW-0645">Protease</keyword>
<keyword evidence="6 8" id="KW-1133">Transmembrane helix</keyword>
<dbReference type="InterPro" id="IPR026392">
    <property type="entry name" value="Exo/Archaeosortase_dom"/>
</dbReference>
<dbReference type="AlphaFoldDB" id="A0A369A2C1"/>
<gene>
    <name evidence="9" type="ORF">DES35_103220</name>
</gene>
<dbReference type="GO" id="GO:0005886">
    <property type="term" value="C:plasma membrane"/>
    <property type="evidence" value="ECO:0007669"/>
    <property type="project" value="UniProtKB-SubCell"/>
</dbReference>
<comment type="subcellular location">
    <subcellularLocation>
        <location evidence="1">Cell membrane</location>
        <topology evidence="1">Multi-pass membrane protein</topology>
    </subcellularLocation>
</comment>
<keyword evidence="7 8" id="KW-0472">Membrane</keyword>
<evidence type="ECO:0000256" key="7">
    <source>
        <dbReference type="ARBA" id="ARBA00023136"/>
    </source>
</evidence>
<evidence type="ECO:0000256" key="5">
    <source>
        <dbReference type="ARBA" id="ARBA00022801"/>
    </source>
</evidence>
<accession>A0A369A2C1</accession>
<keyword evidence="5" id="KW-0378">Hydrolase</keyword>
<dbReference type="Pfam" id="PF09721">
    <property type="entry name" value="Exosortase_EpsH"/>
    <property type="match status" value="1"/>
</dbReference>
<dbReference type="NCBIfam" id="TIGR04128">
    <property type="entry name" value="exoso_Fjoh_1448"/>
    <property type="match status" value="1"/>
</dbReference>
<dbReference type="RefSeq" id="WP_114366337.1">
    <property type="nucleotide sequence ID" value="NZ_BHZF01000003.1"/>
</dbReference>
<name>A0A369A2C1_9FLAO</name>
<keyword evidence="4 8" id="KW-0812">Transmembrane</keyword>
<keyword evidence="10" id="KW-1185">Reference proteome</keyword>
<dbReference type="EMBL" id="QPJS01000003">
    <property type="protein sequence ID" value="RCX03335.1"/>
    <property type="molecule type" value="Genomic_DNA"/>
</dbReference>
<organism evidence="9 10">
    <name type="scientific">Schleiferia thermophila</name>
    <dbReference type="NCBI Taxonomy" id="884107"/>
    <lineage>
        <taxon>Bacteria</taxon>
        <taxon>Pseudomonadati</taxon>
        <taxon>Bacteroidota</taxon>
        <taxon>Flavobacteriia</taxon>
        <taxon>Flavobacteriales</taxon>
        <taxon>Schleiferiaceae</taxon>
        <taxon>Schleiferia</taxon>
    </lineage>
</organism>
<evidence type="ECO:0000256" key="1">
    <source>
        <dbReference type="ARBA" id="ARBA00004651"/>
    </source>
</evidence>
<keyword evidence="2" id="KW-1003">Cell membrane</keyword>
<dbReference type="InterPro" id="IPR026323">
    <property type="entry name" value="Exosortase-related_prot_XrtF"/>
</dbReference>
<feature type="transmembrane region" description="Helical" evidence="8">
    <location>
        <begin position="7"/>
        <end position="29"/>
    </location>
</feature>
<protein>
    <submittedName>
        <fullName evidence="9">Exosortase family protein XrtF</fullName>
    </submittedName>
</protein>
<comment type="caution">
    <text evidence="9">The sequence shown here is derived from an EMBL/GenBank/DDBJ whole genome shotgun (WGS) entry which is preliminary data.</text>
</comment>
<evidence type="ECO:0000313" key="10">
    <source>
        <dbReference type="Proteomes" id="UP000253517"/>
    </source>
</evidence>
<feature type="transmembrane region" description="Helical" evidence="8">
    <location>
        <begin position="147"/>
        <end position="164"/>
    </location>
</feature>
<feature type="transmembrane region" description="Helical" evidence="8">
    <location>
        <begin position="108"/>
        <end position="135"/>
    </location>
</feature>
<dbReference type="NCBIfam" id="TIGR04178">
    <property type="entry name" value="exo_archaeo"/>
    <property type="match status" value="1"/>
</dbReference>
<dbReference type="Proteomes" id="UP000253517">
    <property type="component" value="Unassembled WGS sequence"/>
</dbReference>
<reference evidence="9 10" key="1">
    <citation type="submission" date="2018-07" db="EMBL/GenBank/DDBJ databases">
        <title>Genomic Encyclopedia of Type Strains, Phase IV (KMG-IV): sequencing the most valuable type-strain genomes for metagenomic binning, comparative biology and taxonomic classification.</title>
        <authorList>
            <person name="Goeker M."/>
        </authorList>
    </citation>
    <scope>NUCLEOTIDE SEQUENCE [LARGE SCALE GENOMIC DNA]</scope>
    <source>
        <strain evidence="9 10">DSM 21410</strain>
    </source>
</reference>
<feature type="transmembrane region" description="Helical" evidence="8">
    <location>
        <begin position="77"/>
        <end position="101"/>
    </location>
</feature>
<evidence type="ECO:0000256" key="8">
    <source>
        <dbReference type="SAM" id="Phobius"/>
    </source>
</evidence>
<dbReference type="GO" id="GO:0008233">
    <property type="term" value="F:peptidase activity"/>
    <property type="evidence" value="ECO:0007669"/>
    <property type="project" value="UniProtKB-KW"/>
</dbReference>
<evidence type="ECO:0000256" key="3">
    <source>
        <dbReference type="ARBA" id="ARBA00022670"/>
    </source>
</evidence>
<proteinExistence type="predicted"/>
<evidence type="ECO:0000256" key="6">
    <source>
        <dbReference type="ARBA" id="ARBA00022989"/>
    </source>
</evidence>
<dbReference type="InterPro" id="IPR019127">
    <property type="entry name" value="Exosortase"/>
</dbReference>
<evidence type="ECO:0000313" key="9">
    <source>
        <dbReference type="EMBL" id="RCX03335.1"/>
    </source>
</evidence>
<sequence>MKEFKPTIFFLLRFGGFYALSSILYGMFIRKYHPVADPLTVWTANHTYGIMKFLGFDVAKYPTEGYPSIDIFWKGEYAISVFEGCNGFILALLFMVFVVAFQGSVKKMLWFIPVGFAVIYVLNQLRLILLTIIAVDFARHMHFFHKYFFTGLIYAVVLLMWFWWARLNRESQAETANEQASGA</sequence>